<proteinExistence type="predicted"/>
<sequence>MAVTPLKDWPNELLLSLLNLLPLTDLLPMSRVSKSIYALSLPLIYSTIETAWTVGPTPPVVLLLRSLVERPELSGHIRNLRLEGNGVPGRTELRELPAFPIDAPLLCKASKIIKATKVPFVDLWIHDLQSGTVDAIVALLLALLPNLTSLFLGPNFTVRSRLWGGMFQCALCTPPHNYKLPAYKNLRHVKSKFRAKEYYHTDICNAADVLPLFYLPSIDSLSVSIDNPAEFTWPASHAPAPSSMVSLDIYRLREPRLEPVLSVLEGLQRLHWHWLYQPDLDEEVSKGVVRLDTAAAALGQVADTLTDLTISAMTRPAYSLGDYDPPPLEIQASLDGLSRLWKLKRLSLPWAFLMGMGLSESPTKRLLSALPPSLEVLRLTADLDDHDEWEWEEEDAVIDATRLELAGLSSSRHPFLRRIDLPIPFEHSEITQDQKEELQIIGAGVGLELSWIQ</sequence>
<dbReference type="PROSITE" id="PS50181">
    <property type="entry name" value="FBOX"/>
    <property type="match status" value="1"/>
</dbReference>
<accession>A0A179ITY9</accession>
<dbReference type="AlphaFoldDB" id="A0A179ITY9"/>
<gene>
    <name evidence="2" type="ORF">LLEC1_04272</name>
</gene>
<comment type="caution">
    <text evidence="2">The sequence shown here is derived from an EMBL/GenBank/DDBJ whole genome shotgun (WGS) entry which is preliminary data.</text>
</comment>
<dbReference type="OMA" id="FTWPAAH"/>
<feature type="domain" description="F-box" evidence="1">
    <location>
        <begin position="3"/>
        <end position="48"/>
    </location>
</feature>
<evidence type="ECO:0000259" key="1">
    <source>
        <dbReference type="PROSITE" id="PS50181"/>
    </source>
</evidence>
<dbReference type="EMBL" id="LUKN01000073">
    <property type="protein sequence ID" value="OAR05845.1"/>
    <property type="molecule type" value="Genomic_DNA"/>
</dbReference>
<protein>
    <recommendedName>
        <fullName evidence="1">F-box domain-containing protein</fullName>
    </recommendedName>
</protein>
<keyword evidence="3" id="KW-1185">Reference proteome</keyword>
<organism evidence="2 3">
    <name type="scientific">Cordyceps confragosa</name>
    <name type="common">Lecanicillium lecanii</name>
    <dbReference type="NCBI Taxonomy" id="2714763"/>
    <lineage>
        <taxon>Eukaryota</taxon>
        <taxon>Fungi</taxon>
        <taxon>Dikarya</taxon>
        <taxon>Ascomycota</taxon>
        <taxon>Pezizomycotina</taxon>
        <taxon>Sordariomycetes</taxon>
        <taxon>Hypocreomycetidae</taxon>
        <taxon>Hypocreales</taxon>
        <taxon>Cordycipitaceae</taxon>
        <taxon>Akanthomyces</taxon>
    </lineage>
</organism>
<dbReference type="Proteomes" id="UP000243081">
    <property type="component" value="Unassembled WGS sequence"/>
</dbReference>
<dbReference type="OrthoDB" id="4191831at2759"/>
<evidence type="ECO:0000313" key="3">
    <source>
        <dbReference type="Proteomes" id="UP000243081"/>
    </source>
</evidence>
<dbReference type="InterPro" id="IPR001810">
    <property type="entry name" value="F-box_dom"/>
</dbReference>
<evidence type="ECO:0000313" key="2">
    <source>
        <dbReference type="EMBL" id="OAR05845.1"/>
    </source>
</evidence>
<reference evidence="2 3" key="1">
    <citation type="submission" date="2016-03" db="EMBL/GenBank/DDBJ databases">
        <title>Fine-scale spatial genetic structure of a fungal parasite of coffee scale insects.</title>
        <authorList>
            <person name="Jackson D."/>
            <person name="Zemenick K.A."/>
            <person name="Malloure B."/>
            <person name="Quandt C.A."/>
            <person name="James T.Y."/>
        </authorList>
    </citation>
    <scope>NUCLEOTIDE SEQUENCE [LARGE SCALE GENOMIC DNA]</scope>
    <source>
        <strain evidence="2 3">UM487</strain>
    </source>
</reference>
<name>A0A179ITY9_CORDF</name>